<dbReference type="Pfam" id="PF00069">
    <property type="entry name" value="Pkinase"/>
    <property type="match status" value="1"/>
</dbReference>
<feature type="binding site" evidence="6">
    <location>
        <position position="57"/>
    </location>
    <ligand>
        <name>ATP</name>
        <dbReference type="ChEBI" id="CHEBI:30616"/>
    </ligand>
</feature>
<dbReference type="EMBL" id="CAJNOV010017910">
    <property type="protein sequence ID" value="CAF1614068.1"/>
    <property type="molecule type" value="Genomic_DNA"/>
</dbReference>
<evidence type="ECO:0000256" key="1">
    <source>
        <dbReference type="ARBA" id="ARBA00022527"/>
    </source>
</evidence>
<dbReference type="InterPro" id="IPR017441">
    <property type="entry name" value="Protein_kinase_ATP_BS"/>
</dbReference>
<accession>A0A816BW45</accession>
<evidence type="ECO:0000313" key="9">
    <source>
        <dbReference type="EMBL" id="CAF1642897.1"/>
    </source>
</evidence>
<dbReference type="PROSITE" id="PS01351">
    <property type="entry name" value="MAPK"/>
    <property type="match status" value="1"/>
</dbReference>
<reference evidence="8" key="1">
    <citation type="submission" date="2021-02" db="EMBL/GenBank/DDBJ databases">
        <authorList>
            <person name="Nowell W R."/>
        </authorList>
    </citation>
    <scope>NUCLEOTIDE SEQUENCE</scope>
</reference>
<dbReference type="InterPro" id="IPR050117">
    <property type="entry name" value="MAPK"/>
</dbReference>
<dbReference type="PANTHER" id="PTHR24055">
    <property type="entry name" value="MITOGEN-ACTIVATED PROTEIN KINASE"/>
    <property type="match status" value="1"/>
</dbReference>
<dbReference type="PROSITE" id="PS50011">
    <property type="entry name" value="PROTEIN_KINASE_DOM"/>
    <property type="match status" value="1"/>
</dbReference>
<dbReference type="Gene3D" id="3.30.200.20">
    <property type="entry name" value="Phosphorylase Kinase, domain 1"/>
    <property type="match status" value="1"/>
</dbReference>
<evidence type="ECO:0000256" key="6">
    <source>
        <dbReference type="PROSITE-ProRule" id="PRU10141"/>
    </source>
</evidence>
<dbReference type="InterPro" id="IPR011009">
    <property type="entry name" value="Kinase-like_dom_sf"/>
</dbReference>
<dbReference type="InterPro" id="IPR003527">
    <property type="entry name" value="MAP_kinase_CS"/>
</dbReference>
<proteinExistence type="predicted"/>
<dbReference type="SUPFAM" id="SSF56112">
    <property type="entry name" value="Protein kinase-like (PK-like)"/>
    <property type="match status" value="1"/>
</dbReference>
<dbReference type="SMART" id="SM00220">
    <property type="entry name" value="S_TKc"/>
    <property type="match status" value="1"/>
</dbReference>
<dbReference type="EMBL" id="CAJNRE010020890">
    <property type="protein sequence ID" value="CAF2245793.1"/>
    <property type="molecule type" value="Genomic_DNA"/>
</dbReference>
<keyword evidence="3 6" id="KW-0547">Nucleotide-binding</keyword>
<dbReference type="Proteomes" id="UP000663855">
    <property type="component" value="Unassembled WGS sequence"/>
</dbReference>
<evidence type="ECO:0000256" key="5">
    <source>
        <dbReference type="ARBA" id="ARBA00022840"/>
    </source>
</evidence>
<dbReference type="AlphaFoldDB" id="A0A816BW45"/>
<keyword evidence="4" id="KW-0418">Kinase</keyword>
<evidence type="ECO:0000259" key="7">
    <source>
        <dbReference type="PROSITE" id="PS50011"/>
    </source>
</evidence>
<organism evidence="8 11">
    <name type="scientific">Rotaria magnacalcarata</name>
    <dbReference type="NCBI Taxonomy" id="392030"/>
    <lineage>
        <taxon>Eukaryota</taxon>
        <taxon>Metazoa</taxon>
        <taxon>Spiralia</taxon>
        <taxon>Gnathifera</taxon>
        <taxon>Rotifera</taxon>
        <taxon>Eurotatoria</taxon>
        <taxon>Bdelloidea</taxon>
        <taxon>Philodinida</taxon>
        <taxon>Philodinidae</taxon>
        <taxon>Rotaria</taxon>
    </lineage>
</organism>
<protein>
    <recommendedName>
        <fullName evidence="7">Protein kinase domain-containing protein</fullName>
    </recommendedName>
</protein>
<dbReference type="GO" id="GO:0005524">
    <property type="term" value="F:ATP binding"/>
    <property type="evidence" value="ECO:0007669"/>
    <property type="project" value="UniProtKB-UniRule"/>
</dbReference>
<evidence type="ECO:0000313" key="8">
    <source>
        <dbReference type="EMBL" id="CAF1614068.1"/>
    </source>
</evidence>
<evidence type="ECO:0000313" key="10">
    <source>
        <dbReference type="EMBL" id="CAF2245793.1"/>
    </source>
</evidence>
<sequence length="380" mass="43485">MTSNDSEQDGWYTTSCGNCIFTLPTRYQNLVHIGYGTYGAVGRATDTLTGKSVAIKKLLQPFQTHIHAKRTYRELKVLIHLNHPDSQVVQLYNVFTPEKNANEFKTLYLVFNDAGCDLNRMIKKLPPTESYVKHMTYSILRGLKFIHSADIIHRDLKPSNIGTDRNSNATILDFGLARVESTALPTAYISSRWWRAPEVFLNEQKYDKKVDIWPVGCIMAELILHKPLFPGNDVIEQLNKIIDLLGTPNETTLNEICSIEAASFILKMEPKPRKDFHELFGYKYDSKTPVPISGVSPEGVDLLERLLSFDPRQRPTVEEALAHPFLENFHDPMQEPTIDPMIDEHQDVDYTKEQWISIVWQTVQEFSPPSWINDDSDDDS</sequence>
<gene>
    <name evidence="8" type="ORF">CJN711_LOCUS36912</name>
    <name evidence="9" type="ORF">KQP761_LOCUS28398</name>
    <name evidence="10" type="ORF">MBJ925_LOCUS37597</name>
</gene>
<evidence type="ECO:0000256" key="3">
    <source>
        <dbReference type="ARBA" id="ARBA00022741"/>
    </source>
</evidence>
<dbReference type="EMBL" id="CAJNOW010015571">
    <property type="protein sequence ID" value="CAF1642897.1"/>
    <property type="molecule type" value="Genomic_DNA"/>
</dbReference>
<dbReference type="FunFam" id="1.10.510.10:FF:000624">
    <property type="entry name" value="Mitogen-activated protein kinase"/>
    <property type="match status" value="1"/>
</dbReference>
<keyword evidence="1" id="KW-0723">Serine/threonine-protein kinase</keyword>
<dbReference type="Proteomes" id="UP000663834">
    <property type="component" value="Unassembled WGS sequence"/>
</dbReference>
<name>A0A816BW45_9BILA</name>
<comment type="caution">
    <text evidence="8">The sequence shown here is derived from an EMBL/GenBank/DDBJ whole genome shotgun (WGS) entry which is preliminary data.</text>
</comment>
<dbReference type="GO" id="GO:0004707">
    <property type="term" value="F:MAP kinase activity"/>
    <property type="evidence" value="ECO:0007669"/>
    <property type="project" value="InterPro"/>
</dbReference>
<dbReference type="PROSITE" id="PS00107">
    <property type="entry name" value="PROTEIN_KINASE_ATP"/>
    <property type="match status" value="1"/>
</dbReference>
<dbReference type="Proteomes" id="UP000663824">
    <property type="component" value="Unassembled WGS sequence"/>
</dbReference>
<keyword evidence="2" id="KW-0808">Transferase</keyword>
<evidence type="ECO:0000256" key="4">
    <source>
        <dbReference type="ARBA" id="ARBA00022777"/>
    </source>
</evidence>
<dbReference type="Gene3D" id="1.10.510.10">
    <property type="entry name" value="Transferase(Phosphotransferase) domain 1"/>
    <property type="match status" value="1"/>
</dbReference>
<evidence type="ECO:0000313" key="11">
    <source>
        <dbReference type="Proteomes" id="UP000663855"/>
    </source>
</evidence>
<evidence type="ECO:0000256" key="2">
    <source>
        <dbReference type="ARBA" id="ARBA00022679"/>
    </source>
</evidence>
<feature type="domain" description="Protein kinase" evidence="7">
    <location>
        <begin position="27"/>
        <end position="326"/>
    </location>
</feature>
<keyword evidence="5 6" id="KW-0067">ATP-binding</keyword>
<dbReference type="InterPro" id="IPR000719">
    <property type="entry name" value="Prot_kinase_dom"/>
</dbReference>
<dbReference type="OrthoDB" id="192887at2759"/>